<keyword evidence="2 5" id="KW-0689">Ribosomal protein</keyword>
<dbReference type="PANTHER" id="PTHR21569">
    <property type="entry name" value="RIBOSOMAL PROTEIN S9"/>
    <property type="match status" value="1"/>
</dbReference>
<evidence type="ECO:0000313" key="7">
    <source>
        <dbReference type="EMBL" id="OUN89849.1"/>
    </source>
</evidence>
<dbReference type="NCBIfam" id="NF001099">
    <property type="entry name" value="PRK00132.1"/>
    <property type="match status" value="1"/>
</dbReference>
<evidence type="ECO:0000256" key="5">
    <source>
        <dbReference type="HAMAP-Rule" id="MF_00532"/>
    </source>
</evidence>
<organism evidence="7 8">
    <name type="scientific">[Collinsella] massiliensis</name>
    <dbReference type="NCBI Taxonomy" id="1232426"/>
    <lineage>
        <taxon>Bacteria</taxon>
        <taxon>Bacillati</taxon>
        <taxon>Actinomycetota</taxon>
        <taxon>Coriobacteriia</taxon>
        <taxon>Coriobacteriales</taxon>
        <taxon>Coriobacteriaceae</taxon>
        <taxon>Enorma</taxon>
    </lineage>
</organism>
<evidence type="ECO:0000256" key="2">
    <source>
        <dbReference type="ARBA" id="ARBA00022980"/>
    </source>
</evidence>
<evidence type="ECO:0000256" key="1">
    <source>
        <dbReference type="ARBA" id="ARBA00005251"/>
    </source>
</evidence>
<dbReference type="InterPro" id="IPR020568">
    <property type="entry name" value="Ribosomal_Su5_D2-typ_SF"/>
</dbReference>
<proteinExistence type="inferred from homology"/>
<keyword evidence="8" id="KW-1185">Reference proteome</keyword>
<dbReference type="InterPro" id="IPR023035">
    <property type="entry name" value="Ribosomal_uS9_bac/plastid"/>
</dbReference>
<evidence type="ECO:0000313" key="8">
    <source>
        <dbReference type="Proteomes" id="UP000195781"/>
    </source>
</evidence>
<dbReference type="PANTHER" id="PTHR21569:SF1">
    <property type="entry name" value="SMALL RIBOSOMAL SUBUNIT PROTEIN US9M"/>
    <property type="match status" value="1"/>
</dbReference>
<evidence type="ECO:0000256" key="6">
    <source>
        <dbReference type="RuleBase" id="RU003815"/>
    </source>
</evidence>
<reference evidence="8" key="1">
    <citation type="submission" date="2017-04" db="EMBL/GenBank/DDBJ databases">
        <title>Function of individual gut microbiota members based on whole genome sequencing of pure cultures obtained from chicken caecum.</title>
        <authorList>
            <person name="Medvecky M."/>
            <person name="Cejkova D."/>
            <person name="Polansky O."/>
            <person name="Karasova D."/>
            <person name="Kubasova T."/>
            <person name="Cizek A."/>
            <person name="Rychlik I."/>
        </authorList>
    </citation>
    <scope>NUCLEOTIDE SEQUENCE [LARGE SCALE GENOMIC DNA]</scope>
    <source>
        <strain evidence="8">An5</strain>
    </source>
</reference>
<dbReference type="GO" id="GO:0003723">
    <property type="term" value="F:RNA binding"/>
    <property type="evidence" value="ECO:0007669"/>
    <property type="project" value="TreeGrafter"/>
</dbReference>
<accession>A0A1Y3Y3A3</accession>
<evidence type="ECO:0000256" key="3">
    <source>
        <dbReference type="ARBA" id="ARBA00023274"/>
    </source>
</evidence>
<gene>
    <name evidence="5" type="primary">rpsI</name>
    <name evidence="7" type="ORF">B5G02_00405</name>
</gene>
<comment type="similarity">
    <text evidence="1 5 6">Belongs to the universal ribosomal protein uS9 family.</text>
</comment>
<dbReference type="SUPFAM" id="SSF54211">
    <property type="entry name" value="Ribosomal protein S5 domain 2-like"/>
    <property type="match status" value="1"/>
</dbReference>
<dbReference type="GO" id="GO:0006412">
    <property type="term" value="P:translation"/>
    <property type="evidence" value="ECO:0007669"/>
    <property type="project" value="UniProtKB-UniRule"/>
</dbReference>
<dbReference type="InterPro" id="IPR020574">
    <property type="entry name" value="Ribosomal_uS9_CS"/>
</dbReference>
<dbReference type="OrthoDB" id="9803965at2"/>
<keyword evidence="3 5" id="KW-0687">Ribonucleoprotein</keyword>
<dbReference type="Gene3D" id="3.30.230.10">
    <property type="match status" value="1"/>
</dbReference>
<dbReference type="FunFam" id="3.30.230.10:FF:000001">
    <property type="entry name" value="30S ribosomal protein S9"/>
    <property type="match status" value="1"/>
</dbReference>
<dbReference type="Pfam" id="PF00380">
    <property type="entry name" value="Ribosomal_S9"/>
    <property type="match status" value="1"/>
</dbReference>
<name>A0A1Y3Y3A3_9ACTN</name>
<dbReference type="EMBL" id="NFIE01000001">
    <property type="protein sequence ID" value="OUN89849.1"/>
    <property type="molecule type" value="Genomic_DNA"/>
</dbReference>
<evidence type="ECO:0000256" key="4">
    <source>
        <dbReference type="ARBA" id="ARBA00035259"/>
    </source>
</evidence>
<dbReference type="HAMAP" id="MF_00532_B">
    <property type="entry name" value="Ribosomal_uS9_B"/>
    <property type="match status" value="1"/>
</dbReference>
<dbReference type="InterPro" id="IPR000754">
    <property type="entry name" value="Ribosomal_uS9"/>
</dbReference>
<dbReference type="Proteomes" id="UP000195781">
    <property type="component" value="Unassembled WGS sequence"/>
</dbReference>
<dbReference type="InterPro" id="IPR014721">
    <property type="entry name" value="Ribsml_uS5_D2-typ_fold_subgr"/>
</dbReference>
<dbReference type="PROSITE" id="PS00360">
    <property type="entry name" value="RIBOSOMAL_S9"/>
    <property type="match status" value="1"/>
</dbReference>
<comment type="caution">
    <text evidence="7">The sequence shown here is derived from an EMBL/GenBank/DDBJ whole genome shotgun (WGS) entry which is preliminary data.</text>
</comment>
<dbReference type="GO" id="GO:0022627">
    <property type="term" value="C:cytosolic small ribosomal subunit"/>
    <property type="evidence" value="ECO:0007669"/>
    <property type="project" value="TreeGrafter"/>
</dbReference>
<dbReference type="AlphaFoldDB" id="A0A1Y3Y3A3"/>
<protein>
    <recommendedName>
        <fullName evidence="4 5">Small ribosomal subunit protein uS9</fullName>
    </recommendedName>
</protein>
<dbReference type="GO" id="GO:0003735">
    <property type="term" value="F:structural constituent of ribosome"/>
    <property type="evidence" value="ECO:0007669"/>
    <property type="project" value="InterPro"/>
</dbReference>
<sequence length="131" mass="14242">MAENTVVYQGTGRRKNAVARVRLVPGTGKVTINKRDAAEYFGRQQLLDGALAPFKVTDTMGTFDVIALCDGGGISGQAGALRLGIARALLNAGDYRADLKRAGYLTRDARVVERKKYGLKKARRAPQFSKR</sequence>
<dbReference type="RefSeq" id="WP_019239172.1">
    <property type="nucleotide sequence ID" value="NZ_CABKRW010000073.1"/>
</dbReference>